<gene>
    <name evidence="11" type="ORF">ACE41H_03450</name>
</gene>
<sequence>MKEEALVVQNISLHRQGFQLKRINADFPSGRITAIVGPNGSGKSTLLKTMTRLLDIDSGEILIHGKSAASFSPRQLAQCISMLPQTKDFMPDLTVRELAAYGRAPYKKLFQQRQTKEDYQAVEFALEAAGMGKLADRLFYTLSGGEQQRARIALTLAQGTDILLLDEPTTYLDIAHQLDILNMLKRINEQWGITIVMVLHDLQQAAAYSHHMIAMKRGVIAAAGSPRDLLTPAFLKEIYEIDAKITVIDGYPLIIPTAGIHHSGGI</sequence>
<dbReference type="EMBL" id="JBHHMI010000002">
    <property type="protein sequence ID" value="MFB5265842.1"/>
    <property type="molecule type" value="Genomic_DNA"/>
</dbReference>
<evidence type="ECO:0000256" key="3">
    <source>
        <dbReference type="ARBA" id="ARBA00022475"/>
    </source>
</evidence>
<comment type="caution">
    <text evidence="11">The sequence shown here is derived from an EMBL/GenBank/DDBJ whole genome shotgun (WGS) entry which is preliminary data.</text>
</comment>
<reference evidence="11 12" key="1">
    <citation type="submission" date="2024-09" db="EMBL/GenBank/DDBJ databases">
        <title>Paenibacillus zeirhizospherea sp. nov., isolated from surface of the maize (Zea mays) roots in a horticulture field, Hungary.</title>
        <authorList>
            <person name="Marton D."/>
            <person name="Farkas M."/>
            <person name="Bedics A."/>
            <person name="Toth E."/>
            <person name="Tancsics A."/>
            <person name="Boka K."/>
            <person name="Maroti G."/>
            <person name="Kriszt B."/>
            <person name="Cserhati M."/>
        </authorList>
    </citation>
    <scope>NUCLEOTIDE SEQUENCE [LARGE SCALE GENOMIC DNA]</scope>
    <source>
        <strain evidence="11 12">KCTC 33519</strain>
    </source>
</reference>
<keyword evidence="4" id="KW-0410">Iron transport</keyword>
<evidence type="ECO:0000256" key="9">
    <source>
        <dbReference type="ARBA" id="ARBA00023136"/>
    </source>
</evidence>
<evidence type="ECO:0000256" key="4">
    <source>
        <dbReference type="ARBA" id="ARBA00022496"/>
    </source>
</evidence>
<evidence type="ECO:0000256" key="7">
    <source>
        <dbReference type="ARBA" id="ARBA00023004"/>
    </source>
</evidence>
<keyword evidence="8" id="KW-0406">Ion transport</keyword>
<keyword evidence="5" id="KW-0547">Nucleotide-binding</keyword>
<comment type="subcellular location">
    <subcellularLocation>
        <location evidence="1">Cell membrane</location>
        <topology evidence="1">Peripheral membrane protein</topology>
    </subcellularLocation>
</comment>
<dbReference type="PROSITE" id="PS00211">
    <property type="entry name" value="ABC_TRANSPORTER_1"/>
    <property type="match status" value="1"/>
</dbReference>
<keyword evidence="3" id="KW-1003">Cell membrane</keyword>
<dbReference type="PROSITE" id="PS50893">
    <property type="entry name" value="ABC_TRANSPORTER_2"/>
    <property type="match status" value="1"/>
</dbReference>
<evidence type="ECO:0000256" key="8">
    <source>
        <dbReference type="ARBA" id="ARBA00023065"/>
    </source>
</evidence>
<dbReference type="InterPro" id="IPR003439">
    <property type="entry name" value="ABC_transporter-like_ATP-bd"/>
</dbReference>
<dbReference type="SMART" id="SM00382">
    <property type="entry name" value="AAA"/>
    <property type="match status" value="1"/>
</dbReference>
<keyword evidence="7" id="KW-0408">Iron</keyword>
<keyword evidence="12" id="KW-1185">Reference proteome</keyword>
<evidence type="ECO:0000256" key="5">
    <source>
        <dbReference type="ARBA" id="ARBA00022741"/>
    </source>
</evidence>
<feature type="domain" description="ABC transporter" evidence="10">
    <location>
        <begin position="1"/>
        <end position="242"/>
    </location>
</feature>
<dbReference type="PANTHER" id="PTHR42771">
    <property type="entry name" value="IRON(3+)-HYDROXAMATE IMPORT ATP-BINDING PROTEIN FHUC"/>
    <property type="match status" value="1"/>
</dbReference>
<dbReference type="Proteomes" id="UP001580346">
    <property type="component" value="Unassembled WGS sequence"/>
</dbReference>
<organism evidence="11 12">
    <name type="scientific">Paenibacillus enshidis</name>
    <dbReference type="NCBI Taxonomy" id="1458439"/>
    <lineage>
        <taxon>Bacteria</taxon>
        <taxon>Bacillati</taxon>
        <taxon>Bacillota</taxon>
        <taxon>Bacilli</taxon>
        <taxon>Bacillales</taxon>
        <taxon>Paenibacillaceae</taxon>
        <taxon>Paenibacillus</taxon>
    </lineage>
</organism>
<name>A0ABV5AP86_9BACL</name>
<dbReference type="InterPro" id="IPR003593">
    <property type="entry name" value="AAA+_ATPase"/>
</dbReference>
<evidence type="ECO:0000256" key="6">
    <source>
        <dbReference type="ARBA" id="ARBA00022840"/>
    </source>
</evidence>
<protein>
    <submittedName>
        <fullName evidence="11">ABC transporter ATP-binding protein</fullName>
    </submittedName>
</protein>
<dbReference type="InterPro" id="IPR017871">
    <property type="entry name" value="ABC_transporter-like_CS"/>
</dbReference>
<keyword evidence="2" id="KW-0813">Transport</keyword>
<accession>A0ABV5AP86</accession>
<dbReference type="InterPro" id="IPR051535">
    <property type="entry name" value="Siderophore_ABC-ATPase"/>
</dbReference>
<evidence type="ECO:0000313" key="11">
    <source>
        <dbReference type="EMBL" id="MFB5265842.1"/>
    </source>
</evidence>
<evidence type="ECO:0000259" key="10">
    <source>
        <dbReference type="PROSITE" id="PS50893"/>
    </source>
</evidence>
<dbReference type="GO" id="GO:0005524">
    <property type="term" value="F:ATP binding"/>
    <property type="evidence" value="ECO:0007669"/>
    <property type="project" value="UniProtKB-KW"/>
</dbReference>
<evidence type="ECO:0000313" key="12">
    <source>
        <dbReference type="Proteomes" id="UP001580346"/>
    </source>
</evidence>
<proteinExistence type="predicted"/>
<dbReference type="SUPFAM" id="SSF52540">
    <property type="entry name" value="P-loop containing nucleoside triphosphate hydrolases"/>
    <property type="match status" value="1"/>
</dbReference>
<dbReference type="CDD" id="cd03214">
    <property type="entry name" value="ABC_Iron-Siderophores_B12_Hemin"/>
    <property type="match status" value="1"/>
</dbReference>
<keyword evidence="6 11" id="KW-0067">ATP-binding</keyword>
<dbReference type="InterPro" id="IPR027417">
    <property type="entry name" value="P-loop_NTPase"/>
</dbReference>
<evidence type="ECO:0000256" key="1">
    <source>
        <dbReference type="ARBA" id="ARBA00004202"/>
    </source>
</evidence>
<dbReference type="PANTHER" id="PTHR42771:SF11">
    <property type="entry name" value="FERRICHROME TRANSPORT ATP-BINDING PROTEIN FHUC"/>
    <property type="match status" value="1"/>
</dbReference>
<dbReference type="Pfam" id="PF00005">
    <property type="entry name" value="ABC_tran"/>
    <property type="match status" value="1"/>
</dbReference>
<evidence type="ECO:0000256" key="2">
    <source>
        <dbReference type="ARBA" id="ARBA00022448"/>
    </source>
</evidence>
<dbReference type="Gene3D" id="3.40.50.300">
    <property type="entry name" value="P-loop containing nucleotide triphosphate hydrolases"/>
    <property type="match status" value="1"/>
</dbReference>
<keyword evidence="9" id="KW-0472">Membrane</keyword>
<dbReference type="RefSeq" id="WP_375353396.1">
    <property type="nucleotide sequence ID" value="NZ_JBHHMI010000002.1"/>
</dbReference>